<evidence type="ECO:0000256" key="7">
    <source>
        <dbReference type="ARBA" id="ARBA00049119"/>
    </source>
</evidence>
<dbReference type="OrthoDB" id="6612291at2759"/>
<evidence type="ECO:0000313" key="12">
    <source>
        <dbReference type="Proteomes" id="UP000279236"/>
    </source>
</evidence>
<organism evidence="11 12">
    <name type="scientific">Apiotrichum porosum</name>
    <dbReference type="NCBI Taxonomy" id="105984"/>
    <lineage>
        <taxon>Eukaryota</taxon>
        <taxon>Fungi</taxon>
        <taxon>Dikarya</taxon>
        <taxon>Basidiomycota</taxon>
        <taxon>Agaricomycotina</taxon>
        <taxon>Tremellomycetes</taxon>
        <taxon>Trichosporonales</taxon>
        <taxon>Trichosporonaceae</taxon>
        <taxon>Apiotrichum</taxon>
    </lineage>
</organism>
<feature type="transmembrane region" description="Helical" evidence="9">
    <location>
        <begin position="466"/>
        <end position="489"/>
    </location>
</feature>
<dbReference type="GO" id="GO:0005351">
    <property type="term" value="F:carbohydrate:proton symporter activity"/>
    <property type="evidence" value="ECO:0007669"/>
    <property type="project" value="TreeGrafter"/>
</dbReference>
<evidence type="ECO:0000256" key="1">
    <source>
        <dbReference type="ARBA" id="ARBA00004141"/>
    </source>
</evidence>
<feature type="transmembrane region" description="Helical" evidence="9">
    <location>
        <begin position="120"/>
        <end position="138"/>
    </location>
</feature>
<dbReference type="GeneID" id="39586563"/>
<comment type="subcellular location">
    <subcellularLocation>
        <location evidence="1">Membrane</location>
        <topology evidence="1">Multi-pass membrane protein</topology>
    </subcellularLocation>
</comment>
<name>A0A427XJT4_9TREE</name>
<feature type="transmembrane region" description="Helical" evidence="9">
    <location>
        <begin position="150"/>
        <end position="171"/>
    </location>
</feature>
<evidence type="ECO:0000313" key="11">
    <source>
        <dbReference type="EMBL" id="RSH79088.1"/>
    </source>
</evidence>
<feature type="transmembrane region" description="Helical" evidence="9">
    <location>
        <begin position="344"/>
        <end position="363"/>
    </location>
</feature>
<feature type="transmembrane region" description="Helical" evidence="9">
    <location>
        <begin position="214"/>
        <end position="237"/>
    </location>
</feature>
<dbReference type="AlphaFoldDB" id="A0A427XJT4"/>
<reference evidence="11 12" key="1">
    <citation type="submission" date="2018-11" db="EMBL/GenBank/DDBJ databases">
        <title>Genome sequence of Apiotrichum porosum DSM 27194.</title>
        <authorList>
            <person name="Aliyu H."/>
            <person name="Gorte O."/>
            <person name="Ochsenreither K."/>
        </authorList>
    </citation>
    <scope>NUCLEOTIDE SEQUENCE [LARGE SCALE GENOMIC DNA]</scope>
    <source>
        <strain evidence="11 12">DSM 27194</strain>
    </source>
</reference>
<accession>A0A427XJT4</accession>
<evidence type="ECO:0000256" key="2">
    <source>
        <dbReference type="ARBA" id="ARBA00010992"/>
    </source>
</evidence>
<dbReference type="InterPro" id="IPR003663">
    <property type="entry name" value="Sugar/inositol_transpt"/>
</dbReference>
<dbReference type="InterPro" id="IPR050360">
    <property type="entry name" value="MFS_Sugar_Transporters"/>
</dbReference>
<keyword evidence="12" id="KW-1185">Reference proteome</keyword>
<dbReference type="PANTHER" id="PTHR48022">
    <property type="entry name" value="PLASTIDIC GLUCOSE TRANSPORTER 4"/>
    <property type="match status" value="1"/>
</dbReference>
<protein>
    <recommendedName>
        <fullName evidence="10">Major facilitator superfamily (MFS) profile domain-containing protein</fullName>
    </recommendedName>
</protein>
<dbReference type="EMBL" id="RSCE01000011">
    <property type="protein sequence ID" value="RSH79088.1"/>
    <property type="molecule type" value="Genomic_DNA"/>
</dbReference>
<feature type="transmembrane region" description="Helical" evidence="9">
    <location>
        <begin position="94"/>
        <end position="113"/>
    </location>
</feature>
<evidence type="ECO:0000256" key="5">
    <source>
        <dbReference type="ARBA" id="ARBA00022989"/>
    </source>
</evidence>
<evidence type="ECO:0000256" key="6">
    <source>
        <dbReference type="ARBA" id="ARBA00023136"/>
    </source>
</evidence>
<dbReference type="RefSeq" id="XP_028474235.1">
    <property type="nucleotide sequence ID" value="XM_028617772.1"/>
</dbReference>
<dbReference type="InterPro" id="IPR036259">
    <property type="entry name" value="MFS_trans_sf"/>
</dbReference>
<dbReference type="PROSITE" id="PS50850">
    <property type="entry name" value="MFS"/>
    <property type="match status" value="1"/>
</dbReference>
<keyword evidence="4 9" id="KW-0812">Transmembrane</keyword>
<dbReference type="InterPro" id="IPR005829">
    <property type="entry name" value="Sugar_transporter_CS"/>
</dbReference>
<dbReference type="Gene3D" id="1.20.1250.20">
    <property type="entry name" value="MFS general substrate transporter like domains"/>
    <property type="match status" value="1"/>
</dbReference>
<keyword evidence="3 8" id="KW-0813">Transport</keyword>
<keyword evidence="6 9" id="KW-0472">Membrane</keyword>
<comment type="similarity">
    <text evidence="2 8">Belongs to the major facilitator superfamily. Sugar transporter (TC 2.A.1.1) family.</text>
</comment>
<dbReference type="PANTHER" id="PTHR48022:SF56">
    <property type="entry name" value="MAJOR FACILITATOR SUPERFAMILY (MFS) PROFILE DOMAIN-CONTAINING PROTEIN-RELATED"/>
    <property type="match status" value="1"/>
</dbReference>
<feature type="transmembrane region" description="Helical" evidence="9">
    <location>
        <begin position="183"/>
        <end position="202"/>
    </location>
</feature>
<keyword evidence="5 9" id="KW-1133">Transmembrane helix</keyword>
<feature type="domain" description="Major facilitator superfamily (MFS) profile" evidence="10">
    <location>
        <begin position="45"/>
        <end position="493"/>
    </location>
</feature>
<sequence>MATLNEKKDVDGHDSLVKVVDHIEVADPVDSEPLWHYIKRNRRSVGWSVFILSLMVSFGYDALLTGSLIGVPAFKQRFGVYDESANMYIVSAMWQSVWSAMTYVAMTLGIFITGQVHGRYGVRVTLIAAAVLSVGAIISEQLARNPQQFLGAKIIAGVSYGLQTATGLMSLHSYAPERLRGPLGTCLNSFILLGGWLASGVITGTGQAYLNSSLAYQIPFALQYMFVLILIGGIVFIPEAPSWYVRRGELDKARASLVKLYGKDQQDAVQAELEREQTAAEIEHAASTSAPGLLEPLQRKNLPRTMISSCLFGFQQLVGGSFVTTYLTYFFQVAGAPETISLNLGMMSFSVQLLGNIFSFFLIDRLGRRTILVWGLFSMTVVLIVIGIAWAVRTPASLWVMVAFMTVWAFLYQASIGAVGYALASEIPSARLRPATIGIAGPVGQLCALGMGFATPYMINPDEGNMGGLVGFVFAGLCAIATVWAFFCVPETAGRTRDQIEALWATKVPVRKWKGYQLDAAGETVA</sequence>
<dbReference type="PROSITE" id="PS00216">
    <property type="entry name" value="SUGAR_TRANSPORT_1"/>
    <property type="match status" value="1"/>
</dbReference>
<feature type="transmembrane region" description="Helical" evidence="9">
    <location>
        <begin position="435"/>
        <end position="454"/>
    </location>
</feature>
<dbReference type="STRING" id="105984.A0A427XJT4"/>
<dbReference type="InterPro" id="IPR020846">
    <property type="entry name" value="MFS_dom"/>
</dbReference>
<dbReference type="Proteomes" id="UP000279236">
    <property type="component" value="Unassembled WGS sequence"/>
</dbReference>
<evidence type="ECO:0000256" key="4">
    <source>
        <dbReference type="ARBA" id="ARBA00022692"/>
    </source>
</evidence>
<dbReference type="SUPFAM" id="SSF103473">
    <property type="entry name" value="MFS general substrate transporter"/>
    <property type="match status" value="1"/>
</dbReference>
<feature type="transmembrane region" description="Helical" evidence="9">
    <location>
        <begin position="370"/>
        <end position="392"/>
    </location>
</feature>
<dbReference type="NCBIfam" id="TIGR00879">
    <property type="entry name" value="SP"/>
    <property type="match status" value="1"/>
</dbReference>
<feature type="transmembrane region" description="Helical" evidence="9">
    <location>
        <begin position="398"/>
        <end position="423"/>
    </location>
</feature>
<feature type="transmembrane region" description="Helical" evidence="9">
    <location>
        <begin position="309"/>
        <end position="332"/>
    </location>
</feature>
<proteinExistence type="inferred from homology"/>
<evidence type="ECO:0000256" key="9">
    <source>
        <dbReference type="SAM" id="Phobius"/>
    </source>
</evidence>
<feature type="transmembrane region" description="Helical" evidence="9">
    <location>
        <begin position="49"/>
        <end position="74"/>
    </location>
</feature>
<comment type="catalytic activity">
    <reaction evidence="7">
        <text>myo-inositol(out) + H(+)(out) = myo-inositol(in) + H(+)(in)</text>
        <dbReference type="Rhea" id="RHEA:60364"/>
        <dbReference type="ChEBI" id="CHEBI:15378"/>
        <dbReference type="ChEBI" id="CHEBI:17268"/>
    </reaction>
</comment>
<dbReference type="InterPro" id="IPR005828">
    <property type="entry name" value="MFS_sugar_transport-like"/>
</dbReference>
<dbReference type="GO" id="GO:0016020">
    <property type="term" value="C:membrane"/>
    <property type="evidence" value="ECO:0007669"/>
    <property type="project" value="UniProtKB-SubCell"/>
</dbReference>
<evidence type="ECO:0000256" key="3">
    <source>
        <dbReference type="ARBA" id="ARBA00022448"/>
    </source>
</evidence>
<dbReference type="FunFam" id="1.20.1250.20:FF:000078">
    <property type="entry name" value="MFS maltose transporter, putative"/>
    <property type="match status" value="1"/>
</dbReference>
<evidence type="ECO:0000259" key="10">
    <source>
        <dbReference type="PROSITE" id="PS50850"/>
    </source>
</evidence>
<dbReference type="Pfam" id="PF00083">
    <property type="entry name" value="Sugar_tr"/>
    <property type="match status" value="1"/>
</dbReference>
<evidence type="ECO:0000256" key="8">
    <source>
        <dbReference type="RuleBase" id="RU003346"/>
    </source>
</evidence>
<gene>
    <name evidence="11" type="ORF">EHS24_002020</name>
</gene>
<comment type="caution">
    <text evidence="11">The sequence shown here is derived from an EMBL/GenBank/DDBJ whole genome shotgun (WGS) entry which is preliminary data.</text>
</comment>